<feature type="region of interest" description="Disordered" evidence="1">
    <location>
        <begin position="233"/>
        <end position="257"/>
    </location>
</feature>
<organism evidence="2 3">
    <name type="scientific">Burkholderia ambifaria MEX-5</name>
    <dbReference type="NCBI Taxonomy" id="396597"/>
    <lineage>
        <taxon>Bacteria</taxon>
        <taxon>Pseudomonadati</taxon>
        <taxon>Pseudomonadota</taxon>
        <taxon>Betaproteobacteria</taxon>
        <taxon>Burkholderiales</taxon>
        <taxon>Burkholderiaceae</taxon>
        <taxon>Burkholderia</taxon>
        <taxon>Burkholderia cepacia complex</taxon>
    </lineage>
</organism>
<dbReference type="EMBL" id="ABLK01000421">
    <property type="protein sequence ID" value="EDT37611.1"/>
    <property type="molecule type" value="Genomic_DNA"/>
</dbReference>
<sequence>MTFDHADLVAQERNRLLDPAAYARVGLSQKLVFRQQRARELPPALHQRLDVLQLRVGKRLGKPGARRRVVEHARQLRHHARMRAFPVERQVERARDERTGLMQVNDRHGQACRLQRARRFALAATGRFHHHERRRPLGNRVGQRFDAERLVPVAEDELQRRSANFDALARHADADANALGHDAHAVRPIHVPAHGSAPPVRRKRQFGAPPQELTQLNCNLEWNRFHFRSARAGRAVGPRPRASNRHRPAAASKRHAAASAPSLAIRRFLIDFMIRIPHLQVVHAIPHQSETGLDPDRATMPVHDPLPTMPAPFPG</sequence>
<evidence type="ECO:0000313" key="3">
    <source>
        <dbReference type="Proteomes" id="UP000004814"/>
    </source>
</evidence>
<evidence type="ECO:0000313" key="2">
    <source>
        <dbReference type="EMBL" id="EDT37611.1"/>
    </source>
</evidence>
<evidence type="ECO:0000256" key="1">
    <source>
        <dbReference type="SAM" id="MobiDB-lite"/>
    </source>
</evidence>
<feature type="compositionally biased region" description="Basic residues" evidence="1">
    <location>
        <begin position="242"/>
        <end position="256"/>
    </location>
</feature>
<dbReference type="Proteomes" id="UP000004814">
    <property type="component" value="Unassembled WGS sequence"/>
</dbReference>
<name>B1TFP0_9BURK</name>
<reference evidence="2 3" key="1">
    <citation type="submission" date="2008-03" db="EMBL/GenBank/DDBJ databases">
        <title>Sequencing of the draft genome and assembly of Burkholderia ambifaria MEX-5.</title>
        <authorList>
            <consortium name="US DOE Joint Genome Institute (JGI-PGF)"/>
            <person name="Copeland A."/>
            <person name="Lucas S."/>
            <person name="Lapidus A."/>
            <person name="Glavina del Rio T."/>
            <person name="Dalin E."/>
            <person name="Tice H."/>
            <person name="Bruce D."/>
            <person name="Goodwin L."/>
            <person name="Pitluck S."/>
            <person name="Larimer F."/>
            <person name="Land M.L."/>
            <person name="Hauser L."/>
            <person name="Tiedje J."/>
            <person name="Richardson P."/>
        </authorList>
    </citation>
    <scope>NUCLEOTIDE SEQUENCE [LARGE SCALE GENOMIC DNA]</scope>
    <source>
        <strain evidence="2 3">MEX-5</strain>
    </source>
</reference>
<accession>B1TFP0</accession>
<gene>
    <name evidence="2" type="ORF">BamMEX5DRAFT_6606</name>
</gene>
<protein>
    <submittedName>
        <fullName evidence="2">Uncharacterized protein</fullName>
    </submittedName>
</protein>
<dbReference type="AlphaFoldDB" id="B1TFP0"/>
<proteinExistence type="predicted"/>
<comment type="caution">
    <text evidence="2">The sequence shown here is derived from an EMBL/GenBank/DDBJ whole genome shotgun (WGS) entry which is preliminary data.</text>
</comment>